<evidence type="ECO:0000256" key="4">
    <source>
        <dbReference type="ARBA" id="ARBA00022490"/>
    </source>
</evidence>
<dbReference type="InterPro" id="IPR010159">
    <property type="entry name" value="N-acyl_aa_amidohydrolase"/>
</dbReference>
<organism evidence="12">
    <name type="scientific">Ceratitis capitata</name>
    <name type="common">Mediterranean fruit fly</name>
    <name type="synonym">Tephritis capitata</name>
    <dbReference type="NCBI Taxonomy" id="7213"/>
    <lineage>
        <taxon>Eukaryota</taxon>
        <taxon>Metazoa</taxon>
        <taxon>Ecdysozoa</taxon>
        <taxon>Arthropoda</taxon>
        <taxon>Hexapoda</taxon>
        <taxon>Insecta</taxon>
        <taxon>Pterygota</taxon>
        <taxon>Neoptera</taxon>
        <taxon>Endopterygota</taxon>
        <taxon>Diptera</taxon>
        <taxon>Brachycera</taxon>
        <taxon>Muscomorpha</taxon>
        <taxon>Tephritoidea</taxon>
        <taxon>Tephritidae</taxon>
        <taxon>Ceratitis</taxon>
        <taxon>Ceratitis</taxon>
    </lineage>
</organism>
<evidence type="ECO:0000256" key="8">
    <source>
        <dbReference type="ARBA" id="ARBA00029656"/>
    </source>
</evidence>
<dbReference type="PANTHER" id="PTHR45892:SF1">
    <property type="entry name" value="AMINOACYLASE-1"/>
    <property type="match status" value="1"/>
</dbReference>
<reference evidence="12" key="2">
    <citation type="journal article" date="2014" name="BMC Genomics">
        <title>A genomic perspective to assessing quality of mass-reared SIT flies used in Mediterranean fruit fly (Ceratitis capitata) eradication in California.</title>
        <authorList>
            <person name="Calla B."/>
            <person name="Hall B."/>
            <person name="Hou S."/>
            <person name="Geib S.M."/>
        </authorList>
    </citation>
    <scope>NUCLEOTIDE SEQUENCE</scope>
</reference>
<sequence length="399" mass="44757">MSSWKDNQEIEIFREYLRIPSVQPDVDYAPTVEFLKKQAVNLGLPIDVYHPGSVDKPVVVITWLGEQPELPSIMLNSHMDVVPVYADKWTHPPFAAEIDDEGRIYARGAQDMKCVGMQYLAAIRTLRKNGATLKRTLHVTFMPDEEISSPMGMQAFVKSEEFKKLNIGFCFDEGIATEEETFSAFYAERSLWHVHFIITGTAGHGSLLHQNTVGEKLNLMLNKLMEFRQSEIVRLKTNPFFKLGDVTTINLTVIKGGVQSNVVPPVIEAVFDMRLALDVDHDAFDRQLKSWCNEAGGGIEIVYETKEPKLEGTKIDASNPYWTAFEGVLKELSLKIQPLVFPAGTDCCYVRAAGISAIGFSPMNNTPVLLHDHDEFLQADVYLKGIEIYTKIIKAVANV</sequence>
<dbReference type="CDD" id="cd05646">
    <property type="entry name" value="M20_AcylaseI_like"/>
    <property type="match status" value="1"/>
</dbReference>
<dbReference type="AlphaFoldDB" id="W8BF16"/>
<feature type="active site" description="Proton acceptor" evidence="9">
    <location>
        <position position="145"/>
    </location>
</feature>
<dbReference type="PIRSF" id="PIRSF036696">
    <property type="entry name" value="ACY-1"/>
    <property type="match status" value="1"/>
</dbReference>
<evidence type="ECO:0000313" key="12">
    <source>
        <dbReference type="EMBL" id="JAB91846.1"/>
    </source>
</evidence>
<evidence type="ECO:0000259" key="11">
    <source>
        <dbReference type="Pfam" id="PF07687"/>
    </source>
</evidence>
<dbReference type="PROSITE" id="PS00758">
    <property type="entry name" value="ARGE_DAPE_CPG2_1"/>
    <property type="match status" value="1"/>
</dbReference>
<dbReference type="InterPro" id="IPR001261">
    <property type="entry name" value="ArgE/DapE_CS"/>
</dbReference>
<evidence type="ECO:0000256" key="6">
    <source>
        <dbReference type="ARBA" id="ARBA00022801"/>
    </source>
</evidence>
<feature type="domain" description="Peptidase M20 dimerisation" evidence="11">
    <location>
        <begin position="186"/>
        <end position="296"/>
    </location>
</feature>
<evidence type="ECO:0000256" key="10">
    <source>
        <dbReference type="PIRSR" id="PIRSR036696-2"/>
    </source>
</evidence>
<feature type="binding site" evidence="10">
    <location>
        <position position="78"/>
    </location>
    <ligand>
        <name>Zn(2+)</name>
        <dbReference type="ChEBI" id="CHEBI:29105"/>
        <label>1</label>
    </ligand>
</feature>
<dbReference type="Gene3D" id="3.40.630.10">
    <property type="entry name" value="Zn peptidases"/>
    <property type="match status" value="1"/>
</dbReference>
<dbReference type="GO" id="GO:0005737">
    <property type="term" value="C:cytoplasm"/>
    <property type="evidence" value="ECO:0007669"/>
    <property type="project" value="UniProtKB-SubCell"/>
</dbReference>
<dbReference type="SUPFAM" id="SSF55031">
    <property type="entry name" value="Bacterial exopeptidase dimerisation domain"/>
    <property type="match status" value="1"/>
</dbReference>
<protein>
    <recommendedName>
        <fullName evidence="3">N-acyl-aliphatic-L-amino acid amidohydrolase</fullName>
        <ecNumber evidence="3">3.5.1.14</ecNumber>
    </recommendedName>
    <alternativeName>
        <fullName evidence="8">N-acyl-L-amino-acid amidohydrolase</fullName>
    </alternativeName>
</protein>
<dbReference type="Gene3D" id="1.10.150.900">
    <property type="match status" value="1"/>
</dbReference>
<dbReference type="PANTHER" id="PTHR45892">
    <property type="entry name" value="AMINOACYLASE-1"/>
    <property type="match status" value="1"/>
</dbReference>
<dbReference type="InterPro" id="IPR011650">
    <property type="entry name" value="Peptidase_M20_dimer"/>
</dbReference>
<accession>W8BF16</accession>
<evidence type="ECO:0000256" key="7">
    <source>
        <dbReference type="ARBA" id="ARBA00022833"/>
    </source>
</evidence>
<dbReference type="FunFam" id="3.30.70.360:FF:000005">
    <property type="entry name" value="Putative Aminoacylase-1"/>
    <property type="match status" value="1"/>
</dbReference>
<comment type="similarity">
    <text evidence="2">Belongs to the peptidase M20A family.</text>
</comment>
<dbReference type="GO" id="GO:0004046">
    <property type="term" value="F:aminoacylase activity"/>
    <property type="evidence" value="ECO:0007669"/>
    <property type="project" value="UniProtKB-EC"/>
</dbReference>
<feature type="active site" evidence="9">
    <location>
        <position position="80"/>
    </location>
</feature>
<reference evidence="12" key="1">
    <citation type="submission" date="2013-07" db="EMBL/GenBank/DDBJ databases">
        <authorList>
            <person name="Geib S."/>
        </authorList>
    </citation>
    <scope>NUCLEOTIDE SEQUENCE</scope>
</reference>
<dbReference type="FunFam" id="3.40.630.10:FF:000019">
    <property type="entry name" value="Aminoacylase 1"/>
    <property type="match status" value="1"/>
</dbReference>
<evidence type="ECO:0000256" key="5">
    <source>
        <dbReference type="ARBA" id="ARBA00022723"/>
    </source>
</evidence>
<feature type="binding site" evidence="10">
    <location>
        <position position="371"/>
    </location>
    <ligand>
        <name>Zn(2+)</name>
        <dbReference type="ChEBI" id="CHEBI:29105"/>
        <label>2</label>
    </ligand>
</feature>
<evidence type="ECO:0000256" key="9">
    <source>
        <dbReference type="PIRSR" id="PIRSR036696-1"/>
    </source>
</evidence>
<dbReference type="InterPro" id="IPR052083">
    <property type="entry name" value="Aminoacylase-1_M20A"/>
</dbReference>
<gene>
    <name evidence="12" type="primary">ACY1B</name>
</gene>
<evidence type="ECO:0000256" key="3">
    <source>
        <dbReference type="ARBA" id="ARBA00011913"/>
    </source>
</evidence>
<dbReference type="EMBL" id="GAMC01014709">
    <property type="protein sequence ID" value="JAB91846.1"/>
    <property type="molecule type" value="mRNA"/>
</dbReference>
<name>W8BF16_CERCA</name>
<evidence type="ECO:0000256" key="2">
    <source>
        <dbReference type="ARBA" id="ARBA00006247"/>
    </source>
</evidence>
<dbReference type="Pfam" id="PF01546">
    <property type="entry name" value="Peptidase_M20"/>
    <property type="match status" value="1"/>
</dbReference>
<dbReference type="OrthoDB" id="3064516at2759"/>
<dbReference type="Gene3D" id="3.30.70.360">
    <property type="match status" value="1"/>
</dbReference>
<keyword evidence="5 10" id="KW-0479">Metal-binding</keyword>
<dbReference type="EC" id="3.5.1.14" evidence="3"/>
<dbReference type="SUPFAM" id="SSF53187">
    <property type="entry name" value="Zn-dependent exopeptidases"/>
    <property type="match status" value="1"/>
</dbReference>
<feature type="binding site" evidence="10">
    <location>
        <position position="111"/>
    </location>
    <ligand>
        <name>Zn(2+)</name>
        <dbReference type="ChEBI" id="CHEBI:29105"/>
        <label>2</label>
    </ligand>
</feature>
<dbReference type="FunFam" id="1.10.150.900:FF:000001">
    <property type="entry name" value="Aminoacylase-1, putative"/>
    <property type="match status" value="1"/>
</dbReference>
<dbReference type="Pfam" id="PF07687">
    <property type="entry name" value="M20_dimer"/>
    <property type="match status" value="1"/>
</dbReference>
<feature type="binding site" evidence="10">
    <location>
        <position position="173"/>
    </location>
    <ligand>
        <name>Zn(2+)</name>
        <dbReference type="ChEBI" id="CHEBI:29105"/>
        <label>1</label>
    </ligand>
</feature>
<proteinExistence type="evidence at transcript level"/>
<dbReference type="InterPro" id="IPR036264">
    <property type="entry name" value="Bact_exopeptidase_dim_dom"/>
</dbReference>
<dbReference type="GO" id="GO:0046872">
    <property type="term" value="F:metal ion binding"/>
    <property type="evidence" value="ECO:0007669"/>
    <property type="project" value="UniProtKB-KW"/>
</dbReference>
<feature type="binding site" evidence="10">
    <location>
        <position position="111"/>
    </location>
    <ligand>
        <name>Zn(2+)</name>
        <dbReference type="ChEBI" id="CHEBI:29105"/>
        <label>1</label>
    </ligand>
</feature>
<evidence type="ECO:0000256" key="1">
    <source>
        <dbReference type="ARBA" id="ARBA00004496"/>
    </source>
</evidence>
<comment type="cofactor">
    <cofactor evidence="10">
        <name>Zn(2+)</name>
        <dbReference type="ChEBI" id="CHEBI:29105"/>
    </cofactor>
    <text evidence="10">Binds 2 Zn(2+) ions per subunit.</text>
</comment>
<dbReference type="InterPro" id="IPR002933">
    <property type="entry name" value="Peptidase_M20"/>
</dbReference>
<dbReference type="NCBIfam" id="TIGR01880">
    <property type="entry name" value="Ac-peptdase-euk"/>
    <property type="match status" value="1"/>
</dbReference>
<dbReference type="GO" id="GO:0006520">
    <property type="term" value="P:amino acid metabolic process"/>
    <property type="evidence" value="ECO:0007669"/>
    <property type="project" value="InterPro"/>
</dbReference>
<keyword evidence="7 10" id="KW-0862">Zinc</keyword>
<comment type="subcellular location">
    <subcellularLocation>
        <location evidence="1">Cytoplasm</location>
    </subcellularLocation>
</comment>
<dbReference type="PROSITE" id="PS00759">
    <property type="entry name" value="ARGE_DAPE_CPG2_2"/>
    <property type="match status" value="1"/>
</dbReference>
<keyword evidence="6" id="KW-0378">Hydrolase</keyword>
<feature type="binding site" evidence="10">
    <location>
        <position position="146"/>
    </location>
    <ligand>
        <name>Zn(2+)</name>
        <dbReference type="ChEBI" id="CHEBI:29105"/>
        <label>2</label>
    </ligand>
</feature>
<keyword evidence="4" id="KW-0963">Cytoplasm</keyword>